<dbReference type="PROSITE" id="PS51891">
    <property type="entry name" value="CENP_V_GFA"/>
    <property type="match status" value="1"/>
</dbReference>
<dbReference type="PANTHER" id="PTHR28620:SF1">
    <property type="entry name" value="CENP-V_GFA DOMAIN-CONTAINING PROTEIN"/>
    <property type="match status" value="1"/>
</dbReference>
<dbReference type="EMBL" id="JAHYBZ010000002">
    <property type="protein sequence ID" value="MBW6397886.1"/>
    <property type="molecule type" value="Genomic_DNA"/>
</dbReference>
<comment type="similarity">
    <text evidence="1">Belongs to the Gfa family.</text>
</comment>
<dbReference type="SUPFAM" id="SSF51316">
    <property type="entry name" value="Mss4-like"/>
    <property type="match status" value="1"/>
</dbReference>
<reference evidence="5 6" key="1">
    <citation type="submission" date="2021-07" db="EMBL/GenBank/DDBJ databases">
        <authorList>
            <person name="So Y."/>
        </authorList>
    </citation>
    <scope>NUCLEOTIDE SEQUENCE [LARGE SCALE GENOMIC DNA]</scope>
    <source>
        <strain evidence="5 6">HJA6</strain>
    </source>
</reference>
<evidence type="ECO:0000259" key="4">
    <source>
        <dbReference type="PROSITE" id="PS51891"/>
    </source>
</evidence>
<dbReference type="PANTHER" id="PTHR28620">
    <property type="entry name" value="CENTROMERE PROTEIN V"/>
    <property type="match status" value="1"/>
</dbReference>
<organism evidence="5 6">
    <name type="scientific">Roseomonas alba</name>
    <dbReference type="NCBI Taxonomy" id="2846776"/>
    <lineage>
        <taxon>Bacteria</taxon>
        <taxon>Pseudomonadati</taxon>
        <taxon>Pseudomonadota</taxon>
        <taxon>Alphaproteobacteria</taxon>
        <taxon>Acetobacterales</taxon>
        <taxon>Roseomonadaceae</taxon>
        <taxon>Roseomonas</taxon>
    </lineage>
</organism>
<comment type="caution">
    <text evidence="5">The sequence shown here is derived from an EMBL/GenBank/DDBJ whole genome shotgun (WGS) entry which is preliminary data.</text>
</comment>
<keyword evidence="6" id="KW-1185">Reference proteome</keyword>
<dbReference type="Gene3D" id="2.170.150.70">
    <property type="match status" value="1"/>
</dbReference>
<dbReference type="InterPro" id="IPR011057">
    <property type="entry name" value="Mss4-like_sf"/>
</dbReference>
<accession>A0ABS7A6F2</accession>
<dbReference type="Proteomes" id="UP001196565">
    <property type="component" value="Unassembled WGS sequence"/>
</dbReference>
<dbReference type="InterPro" id="IPR006913">
    <property type="entry name" value="CENP-V/GFA"/>
</dbReference>
<evidence type="ECO:0000256" key="1">
    <source>
        <dbReference type="ARBA" id="ARBA00005495"/>
    </source>
</evidence>
<evidence type="ECO:0000313" key="6">
    <source>
        <dbReference type="Proteomes" id="UP001196565"/>
    </source>
</evidence>
<dbReference type="Pfam" id="PF04828">
    <property type="entry name" value="GFA"/>
    <property type="match status" value="1"/>
</dbReference>
<feature type="domain" description="CENP-V/GFA" evidence="4">
    <location>
        <begin position="3"/>
        <end position="111"/>
    </location>
</feature>
<keyword evidence="3" id="KW-0862">Zinc</keyword>
<proteinExistence type="inferred from homology"/>
<keyword evidence="2" id="KW-0479">Metal-binding</keyword>
<evidence type="ECO:0000256" key="3">
    <source>
        <dbReference type="ARBA" id="ARBA00022833"/>
    </source>
</evidence>
<protein>
    <submittedName>
        <fullName evidence="5">GFA family protein</fullName>
    </submittedName>
</protein>
<sequence>MPYDGSCHCGAVTFTVDADTPTQALSCNCSICRRKGLLLTFVPRSAVTIRGEEALREYLFNTHKISHRFCTTCGSETFAFAQTPDGGEGCAVNLRCVPAVDLAALEIQHYDGASR</sequence>
<dbReference type="InterPro" id="IPR052355">
    <property type="entry name" value="CENP-V-like"/>
</dbReference>
<evidence type="ECO:0000313" key="5">
    <source>
        <dbReference type="EMBL" id="MBW6397886.1"/>
    </source>
</evidence>
<name>A0ABS7A6F2_9PROT</name>
<dbReference type="RefSeq" id="WP_219762460.1">
    <property type="nucleotide sequence ID" value="NZ_JAHYBZ010000002.1"/>
</dbReference>
<evidence type="ECO:0000256" key="2">
    <source>
        <dbReference type="ARBA" id="ARBA00022723"/>
    </source>
</evidence>
<gene>
    <name evidence="5" type="ORF">KPL78_08525</name>
</gene>